<dbReference type="EMBL" id="QXGA01000093">
    <property type="protein sequence ID" value="KAE9152760.1"/>
    <property type="molecule type" value="Genomic_DNA"/>
</dbReference>
<evidence type="ECO:0000313" key="2">
    <source>
        <dbReference type="EMBL" id="KAE8946543.1"/>
    </source>
</evidence>
<evidence type="ECO:0000313" key="10">
    <source>
        <dbReference type="EMBL" id="KAE9325068.1"/>
    </source>
</evidence>
<gene>
    <name evidence="10" type="ORF">PF001_g3130</name>
    <name evidence="9" type="ORF">PF002_g4011</name>
    <name evidence="7" type="ORF">PF004_g15979</name>
    <name evidence="8" type="ORF">PF005_g3496</name>
    <name evidence="6" type="ORF">PF006_g3050</name>
    <name evidence="5" type="ORF">PF007_g3391</name>
    <name evidence="2" type="ORF">PF009_g3841</name>
    <name evidence="4" type="ORF">PF010_g3099</name>
    <name evidence="3" type="ORF">PF011_g2911</name>
</gene>
<dbReference type="Proteomes" id="UP000429523">
    <property type="component" value="Unassembled WGS sequence"/>
</dbReference>
<dbReference type="Proteomes" id="UP000440367">
    <property type="component" value="Unassembled WGS sequence"/>
</dbReference>
<dbReference type="Proteomes" id="UP000433483">
    <property type="component" value="Unassembled WGS sequence"/>
</dbReference>
<evidence type="ECO:0000313" key="4">
    <source>
        <dbReference type="EMBL" id="KAE9132665.1"/>
    </source>
</evidence>
<evidence type="ECO:0000313" key="13">
    <source>
        <dbReference type="Proteomes" id="UP000437068"/>
    </source>
</evidence>
<evidence type="ECO:0000256" key="1">
    <source>
        <dbReference type="SAM" id="SignalP"/>
    </source>
</evidence>
<evidence type="ECO:0000313" key="16">
    <source>
        <dbReference type="Proteomes" id="UP000441208"/>
    </source>
</evidence>
<feature type="signal peptide" evidence="1">
    <location>
        <begin position="1"/>
        <end position="28"/>
    </location>
</feature>
<evidence type="ECO:0000313" key="9">
    <source>
        <dbReference type="EMBL" id="KAE9252037.1"/>
    </source>
</evidence>
<evidence type="ECO:0000313" key="6">
    <source>
        <dbReference type="EMBL" id="KAE9152760.1"/>
    </source>
</evidence>
<dbReference type="AlphaFoldDB" id="A0A6A3FN20"/>
<evidence type="ECO:0000313" key="11">
    <source>
        <dbReference type="Proteomes" id="UP000429523"/>
    </source>
</evidence>
<dbReference type="EMBL" id="QXGD01000120">
    <property type="protein sequence ID" value="KAE9252037.1"/>
    <property type="molecule type" value="Genomic_DNA"/>
</dbReference>
<evidence type="ECO:0000313" key="7">
    <source>
        <dbReference type="EMBL" id="KAE9211249.1"/>
    </source>
</evidence>
<dbReference type="Proteomes" id="UP000437068">
    <property type="component" value="Unassembled WGS sequence"/>
</dbReference>
<dbReference type="EMBL" id="QXFZ01000099">
    <property type="protein sequence ID" value="KAE9133371.1"/>
    <property type="molecule type" value="Genomic_DNA"/>
</dbReference>
<evidence type="ECO:0000313" key="3">
    <source>
        <dbReference type="EMBL" id="KAE9025720.1"/>
    </source>
</evidence>
<evidence type="ECO:0000313" key="12">
    <source>
        <dbReference type="Proteomes" id="UP000433483"/>
    </source>
</evidence>
<dbReference type="EMBL" id="QXGF01000113">
    <property type="protein sequence ID" value="KAE8946543.1"/>
    <property type="molecule type" value="Genomic_DNA"/>
</dbReference>
<reference evidence="11 12" key="1">
    <citation type="submission" date="2018-08" db="EMBL/GenBank/DDBJ databases">
        <title>Genomic investigation of the strawberry pathogen Phytophthora fragariae indicates pathogenicity is determined by transcriptional variation in three key races.</title>
        <authorList>
            <person name="Adams T.M."/>
            <person name="Armitage A.D."/>
            <person name="Sobczyk M.K."/>
            <person name="Bates H.J."/>
            <person name="Dunwell J.M."/>
            <person name="Nellist C.F."/>
            <person name="Harrison R.J."/>
        </authorList>
    </citation>
    <scope>NUCLEOTIDE SEQUENCE [LARGE SCALE GENOMIC DNA]</scope>
    <source>
        <strain evidence="10 13">A4</strain>
        <strain evidence="9 14">BC-1</strain>
        <strain evidence="7 18">BC-23</strain>
        <strain evidence="8 12">NOV-27</strain>
        <strain evidence="6 15">NOV-5</strain>
        <strain evidence="5 16">NOV-71</strain>
        <strain evidence="2 11">NOV-9</strain>
        <strain evidence="4 19">ONT-3</strain>
        <strain evidence="3 17">SCRP245</strain>
    </source>
</reference>
<dbReference type="EMBL" id="QXFX01000092">
    <property type="protein sequence ID" value="KAE9132665.1"/>
    <property type="molecule type" value="Genomic_DNA"/>
</dbReference>
<sequence length="58" mass="6378">MKPATTICTAKCGLSLRVLLVCLKGDLGFLTCHSGTTRHLKWSASYPEVSFYTTGLWI</sequence>
<keyword evidence="1" id="KW-0732">Signal</keyword>
<evidence type="ECO:0000313" key="15">
    <source>
        <dbReference type="Proteomes" id="UP000440732"/>
    </source>
</evidence>
<comment type="caution">
    <text evidence="2">The sequence shown here is derived from an EMBL/GenBank/DDBJ whole genome shotgun (WGS) entry which is preliminary data.</text>
</comment>
<dbReference type="Proteomes" id="UP000476176">
    <property type="component" value="Unassembled WGS sequence"/>
</dbReference>
<organism evidence="2 11">
    <name type="scientific">Phytophthora fragariae</name>
    <dbReference type="NCBI Taxonomy" id="53985"/>
    <lineage>
        <taxon>Eukaryota</taxon>
        <taxon>Sar</taxon>
        <taxon>Stramenopiles</taxon>
        <taxon>Oomycota</taxon>
        <taxon>Peronosporomycetes</taxon>
        <taxon>Peronosporales</taxon>
        <taxon>Peronosporaceae</taxon>
        <taxon>Phytophthora</taxon>
    </lineage>
</organism>
<evidence type="ECO:0000313" key="18">
    <source>
        <dbReference type="Proteomes" id="UP000476176"/>
    </source>
</evidence>
<dbReference type="Proteomes" id="UP000488956">
    <property type="component" value="Unassembled WGS sequence"/>
</dbReference>
<dbReference type="EMBL" id="QXGC01001102">
    <property type="protein sequence ID" value="KAE9211249.1"/>
    <property type="molecule type" value="Genomic_DNA"/>
</dbReference>
<dbReference type="Proteomes" id="UP000440732">
    <property type="component" value="Unassembled WGS sequence"/>
</dbReference>
<dbReference type="EMBL" id="QXFW01000091">
    <property type="protein sequence ID" value="KAE9025720.1"/>
    <property type="molecule type" value="Genomic_DNA"/>
</dbReference>
<evidence type="ECO:0000313" key="17">
    <source>
        <dbReference type="Proteomes" id="UP000460718"/>
    </source>
</evidence>
<dbReference type="Proteomes" id="UP000441208">
    <property type="component" value="Unassembled WGS sequence"/>
</dbReference>
<feature type="chain" id="PRO_5036163823" evidence="1">
    <location>
        <begin position="29"/>
        <end position="58"/>
    </location>
</feature>
<keyword evidence="12" id="KW-1185">Reference proteome</keyword>
<name>A0A6A3FN20_9STRA</name>
<evidence type="ECO:0000313" key="8">
    <source>
        <dbReference type="EMBL" id="KAE9230397.1"/>
    </source>
</evidence>
<dbReference type="Proteomes" id="UP000460718">
    <property type="component" value="Unassembled WGS sequence"/>
</dbReference>
<evidence type="ECO:0000313" key="14">
    <source>
        <dbReference type="Proteomes" id="UP000440367"/>
    </source>
</evidence>
<protein>
    <submittedName>
        <fullName evidence="2">Uncharacterized protein</fullName>
    </submittedName>
</protein>
<proteinExistence type="predicted"/>
<evidence type="ECO:0000313" key="5">
    <source>
        <dbReference type="EMBL" id="KAE9133371.1"/>
    </source>
</evidence>
<dbReference type="EMBL" id="QXGB01000103">
    <property type="protein sequence ID" value="KAE9230397.1"/>
    <property type="molecule type" value="Genomic_DNA"/>
</dbReference>
<evidence type="ECO:0000313" key="19">
    <source>
        <dbReference type="Proteomes" id="UP000488956"/>
    </source>
</evidence>
<dbReference type="EMBL" id="QXGE01000096">
    <property type="protein sequence ID" value="KAE9325068.1"/>
    <property type="molecule type" value="Genomic_DNA"/>
</dbReference>
<accession>A0A6A3FN20</accession>